<dbReference type="EMBL" id="JBJQOH010000004">
    <property type="protein sequence ID" value="KAL3689758.1"/>
    <property type="molecule type" value="Genomic_DNA"/>
</dbReference>
<accession>A0ABD3HEB7</accession>
<keyword evidence="3" id="KW-1185">Reference proteome</keyword>
<protein>
    <submittedName>
        <fullName evidence="2">Uncharacterized protein</fullName>
    </submittedName>
</protein>
<evidence type="ECO:0000313" key="3">
    <source>
        <dbReference type="Proteomes" id="UP001633002"/>
    </source>
</evidence>
<dbReference type="Proteomes" id="UP001633002">
    <property type="component" value="Unassembled WGS sequence"/>
</dbReference>
<name>A0ABD3HEB7_9MARC</name>
<organism evidence="2 3">
    <name type="scientific">Riccia sorocarpa</name>
    <dbReference type="NCBI Taxonomy" id="122646"/>
    <lineage>
        <taxon>Eukaryota</taxon>
        <taxon>Viridiplantae</taxon>
        <taxon>Streptophyta</taxon>
        <taxon>Embryophyta</taxon>
        <taxon>Marchantiophyta</taxon>
        <taxon>Marchantiopsida</taxon>
        <taxon>Marchantiidae</taxon>
        <taxon>Marchantiales</taxon>
        <taxon>Ricciaceae</taxon>
        <taxon>Riccia</taxon>
    </lineage>
</organism>
<dbReference type="AlphaFoldDB" id="A0ABD3HEB7"/>
<comment type="caution">
    <text evidence="2">The sequence shown here is derived from an EMBL/GenBank/DDBJ whole genome shotgun (WGS) entry which is preliminary data.</text>
</comment>
<evidence type="ECO:0000313" key="2">
    <source>
        <dbReference type="EMBL" id="KAL3689758.1"/>
    </source>
</evidence>
<gene>
    <name evidence="2" type="ORF">R1sor_016067</name>
</gene>
<proteinExistence type="predicted"/>
<feature type="region of interest" description="Disordered" evidence="1">
    <location>
        <begin position="52"/>
        <end position="77"/>
    </location>
</feature>
<evidence type="ECO:0000256" key="1">
    <source>
        <dbReference type="SAM" id="MobiDB-lite"/>
    </source>
</evidence>
<sequence length="112" mass="12670">MSAERKQISVVINAVLRKQPSYKLLERESIKRALSSGVFGVLQKDAANYLPHPEVASTGATRKAPTARVETDSEEEREIARELRLHRDMKPKEWMPPRLPRLPSLLKITASP</sequence>
<reference evidence="2 3" key="1">
    <citation type="submission" date="2024-09" db="EMBL/GenBank/DDBJ databases">
        <title>Chromosome-scale assembly of Riccia sorocarpa.</title>
        <authorList>
            <person name="Paukszto L."/>
        </authorList>
    </citation>
    <scope>NUCLEOTIDE SEQUENCE [LARGE SCALE GENOMIC DNA]</scope>
    <source>
        <strain evidence="2">LP-2024</strain>
        <tissue evidence="2">Aerial parts of the thallus</tissue>
    </source>
</reference>